<dbReference type="AlphaFoldDB" id="A0A7G8BQ96"/>
<feature type="transmembrane region" description="Helical" evidence="7">
    <location>
        <begin position="366"/>
        <end position="389"/>
    </location>
</feature>
<evidence type="ECO:0000313" key="11">
    <source>
        <dbReference type="Proteomes" id="UP000515312"/>
    </source>
</evidence>
<dbReference type="Pfam" id="PF02687">
    <property type="entry name" value="FtsX"/>
    <property type="match status" value="2"/>
</dbReference>
<feature type="transmembrane region" description="Helical" evidence="7">
    <location>
        <begin position="873"/>
        <end position="895"/>
    </location>
</feature>
<evidence type="ECO:0000259" key="8">
    <source>
        <dbReference type="Pfam" id="PF02687"/>
    </source>
</evidence>
<feature type="transmembrane region" description="Helical" evidence="7">
    <location>
        <begin position="828"/>
        <end position="853"/>
    </location>
</feature>
<evidence type="ECO:0000313" key="10">
    <source>
        <dbReference type="EMBL" id="QNI34716.1"/>
    </source>
</evidence>
<evidence type="ECO:0000256" key="2">
    <source>
        <dbReference type="ARBA" id="ARBA00022475"/>
    </source>
</evidence>
<keyword evidence="5 7" id="KW-0472">Membrane</keyword>
<organism evidence="10 11">
    <name type="scientific">Alloacidobacterium dinghuense</name>
    <dbReference type="NCBI Taxonomy" id="2763107"/>
    <lineage>
        <taxon>Bacteria</taxon>
        <taxon>Pseudomonadati</taxon>
        <taxon>Acidobacteriota</taxon>
        <taxon>Terriglobia</taxon>
        <taxon>Terriglobales</taxon>
        <taxon>Acidobacteriaceae</taxon>
        <taxon>Alloacidobacterium</taxon>
    </lineage>
</organism>
<dbReference type="NCBIfam" id="NF038403">
    <property type="entry name" value="perm_prefix_1"/>
    <property type="match status" value="1"/>
</dbReference>
<dbReference type="GO" id="GO:0022857">
    <property type="term" value="F:transmembrane transporter activity"/>
    <property type="evidence" value="ECO:0007669"/>
    <property type="project" value="TreeGrafter"/>
</dbReference>
<dbReference type="NCBIfam" id="TIGR03434">
    <property type="entry name" value="ADOP"/>
    <property type="match status" value="1"/>
</dbReference>
<dbReference type="KEGG" id="adin:H7849_01000"/>
<protein>
    <submittedName>
        <fullName evidence="10">ABC transporter permease</fullName>
    </submittedName>
</protein>
<comment type="similarity">
    <text evidence="6">Belongs to the ABC-4 integral membrane protein family.</text>
</comment>
<evidence type="ECO:0000256" key="7">
    <source>
        <dbReference type="SAM" id="Phobius"/>
    </source>
</evidence>
<sequence>MTALWGDGWFGGLLVNRLLGTIRSFWTRVRFLFSRRATDEMDEELQFHIERQVEANVAAGMSPAEARRQALIAFGGVESAREGCNEARPGWFLDTLWQDVRYALRGFRRNLIFTITALATLMLGIGATTAVFSVVDRILFRSLPYAHGDRLVSVGLVQPLEKQEFTLGGFYFEWRDNQKPFASMTFERGAGECNLTAQNPVRLHCADVAGNFLPTLGVAPVIGRNFLPAEDVPNGPQAALISDALWLARYNRSREALNQEIEIDGKPVRIIGVLPADFEMPRLQAVDILLPAQMDIAAQHTLNDGIGLPMWAFARLKPGVSIAQAREEMAPIYRHTQMWIPAQFRQQFQLQIRSIRDRQMQDAYRAAWVLLGAALAVMLIACANVASLFSARGAARERELAVRAALGASRFRIIRQALTEALLLAVAGAAAGCVLAEILLRVFISISPSGVPFLADAQLDLRIIGFAVLLALACAAICGVAPALERPRSIAFSARTANSGAHTRLRGFLVAAQIAVSVVLLSGASLFVRSFRNLQREDLGMQTKNVLTVRIPLVDSRYPGDRAYMDFYLRAEAAMRQLPGVQAVSISDSLPPDGNSWHGGSRLGDFFVVGRPPIPPETGGAVMRRLVTPDYFRALNISMLEGQGFTEGERGANGDFMILSRRLAEWLFPKGDAVGQHIQFANYRPYFSVDGPVFTVVGVAADVKNAGLTGQDDPEYYELWSNHHPESWSRHCVFLIETNLPPSVVATWLRMQIAKLDPTAPVAVEPLTQTVARLADRPRFEMALVSFFAAAGLLLAVVGLYGVVAFLVAQRTQEIGVRMALGATRANILQLVLAKGMGLVLAGGFVGLGVAFVVSRLLRSLLFEVSAHDPASFLTVVVVLSAVALAATLIPALAATKVNPNVALRCE</sequence>
<evidence type="ECO:0000256" key="6">
    <source>
        <dbReference type="ARBA" id="ARBA00038076"/>
    </source>
</evidence>
<evidence type="ECO:0000256" key="1">
    <source>
        <dbReference type="ARBA" id="ARBA00004651"/>
    </source>
</evidence>
<comment type="subcellular location">
    <subcellularLocation>
        <location evidence="1">Cell membrane</location>
        <topology evidence="1">Multi-pass membrane protein</topology>
    </subcellularLocation>
</comment>
<keyword evidence="2" id="KW-1003">Cell membrane</keyword>
<feature type="domain" description="MacB-like periplasmic core" evidence="9">
    <location>
        <begin position="509"/>
        <end position="713"/>
    </location>
</feature>
<dbReference type="InterPro" id="IPR025857">
    <property type="entry name" value="MacB_PCD"/>
</dbReference>
<dbReference type="InterPro" id="IPR050250">
    <property type="entry name" value="Macrolide_Exporter_MacB"/>
</dbReference>
<feature type="transmembrane region" description="Helical" evidence="7">
    <location>
        <begin position="463"/>
        <end position="484"/>
    </location>
</feature>
<feature type="transmembrane region" description="Helical" evidence="7">
    <location>
        <begin position="111"/>
        <end position="135"/>
    </location>
</feature>
<accession>A0A7G8BQ96</accession>
<feature type="domain" description="MacB-like periplasmic core" evidence="9">
    <location>
        <begin position="114"/>
        <end position="330"/>
    </location>
</feature>
<feature type="domain" description="ABC3 transporter permease C-terminal" evidence="8">
    <location>
        <begin position="787"/>
        <end position="900"/>
    </location>
</feature>
<feature type="transmembrane region" description="Helical" evidence="7">
    <location>
        <begin position="505"/>
        <end position="528"/>
    </location>
</feature>
<dbReference type="Proteomes" id="UP000515312">
    <property type="component" value="Chromosome"/>
</dbReference>
<evidence type="ECO:0000256" key="4">
    <source>
        <dbReference type="ARBA" id="ARBA00022989"/>
    </source>
</evidence>
<dbReference type="Pfam" id="PF12704">
    <property type="entry name" value="MacB_PCD"/>
    <property type="match status" value="2"/>
</dbReference>
<feature type="transmembrane region" description="Helical" evidence="7">
    <location>
        <begin position="6"/>
        <end position="26"/>
    </location>
</feature>
<feature type="transmembrane region" description="Helical" evidence="7">
    <location>
        <begin position="782"/>
        <end position="808"/>
    </location>
</feature>
<keyword evidence="4 7" id="KW-1133">Transmembrane helix</keyword>
<dbReference type="InterPro" id="IPR047928">
    <property type="entry name" value="Perm_prefix_1"/>
</dbReference>
<dbReference type="PANTHER" id="PTHR30572">
    <property type="entry name" value="MEMBRANE COMPONENT OF TRANSPORTER-RELATED"/>
    <property type="match status" value="1"/>
</dbReference>
<keyword evidence="3 7" id="KW-0812">Transmembrane</keyword>
<evidence type="ECO:0000259" key="9">
    <source>
        <dbReference type="Pfam" id="PF12704"/>
    </source>
</evidence>
<evidence type="ECO:0000256" key="3">
    <source>
        <dbReference type="ARBA" id="ARBA00022692"/>
    </source>
</evidence>
<dbReference type="EMBL" id="CP060394">
    <property type="protein sequence ID" value="QNI34716.1"/>
    <property type="molecule type" value="Genomic_DNA"/>
</dbReference>
<dbReference type="PANTHER" id="PTHR30572:SF4">
    <property type="entry name" value="ABC TRANSPORTER PERMEASE YTRF"/>
    <property type="match status" value="1"/>
</dbReference>
<dbReference type="InterPro" id="IPR003838">
    <property type="entry name" value="ABC3_permease_C"/>
</dbReference>
<name>A0A7G8BQ96_9BACT</name>
<reference evidence="10 11" key="1">
    <citation type="submission" date="2020-08" db="EMBL/GenBank/DDBJ databases">
        <title>Edaphobacter telluris sp. nov. and Acidobacterium dinghuensis sp. nov., two acidobacteria isolated from forest soil.</title>
        <authorList>
            <person name="Fu J."/>
            <person name="Qiu L."/>
        </authorList>
    </citation>
    <scope>NUCLEOTIDE SEQUENCE [LARGE SCALE GENOMIC DNA]</scope>
    <source>
        <strain evidence="10">4Y35</strain>
    </source>
</reference>
<feature type="transmembrane region" description="Helical" evidence="7">
    <location>
        <begin position="421"/>
        <end position="443"/>
    </location>
</feature>
<dbReference type="GO" id="GO:0005886">
    <property type="term" value="C:plasma membrane"/>
    <property type="evidence" value="ECO:0007669"/>
    <property type="project" value="UniProtKB-SubCell"/>
</dbReference>
<proteinExistence type="inferred from homology"/>
<keyword evidence="11" id="KW-1185">Reference proteome</keyword>
<gene>
    <name evidence="10" type="ORF">H7849_01000</name>
</gene>
<feature type="domain" description="ABC3 transporter permease C-terminal" evidence="8">
    <location>
        <begin position="373"/>
        <end position="484"/>
    </location>
</feature>
<dbReference type="InterPro" id="IPR017800">
    <property type="entry name" value="ADOP"/>
</dbReference>
<evidence type="ECO:0000256" key="5">
    <source>
        <dbReference type="ARBA" id="ARBA00023136"/>
    </source>
</evidence>